<proteinExistence type="predicted"/>
<evidence type="ECO:0000259" key="1">
    <source>
        <dbReference type="Pfam" id="PF01593"/>
    </source>
</evidence>
<sequence length="220" mass="25351">MTRVGIVGGGVSGLMAAWELSELGFEVELFEAAPVLGGLASSFDFDGFRIERFYHFICRTDETLIRTIGRLGLHDRLRWKQTRTGFFYEDRHFPFSHGLDVLRFSPLSWPEKLRFAWGVYRASRMTDWHSLEGQPAKQWLIDTLGPKAYEVVWDPLLRIKFDRYHDDISAAWMWHRIHRVARSRTSPFAGERFGYLEGGSDLLVGTLSEKTKANGGKIHL</sequence>
<dbReference type="PRINTS" id="PR00419">
    <property type="entry name" value="ADXRDTASE"/>
</dbReference>
<evidence type="ECO:0000313" key="2">
    <source>
        <dbReference type="EMBL" id="MCA9759056.1"/>
    </source>
</evidence>
<reference evidence="2" key="1">
    <citation type="submission" date="2020-04" db="EMBL/GenBank/DDBJ databases">
        <authorList>
            <person name="Zhang T."/>
        </authorList>
    </citation>
    <scope>NUCLEOTIDE SEQUENCE</scope>
    <source>
        <strain evidence="2">HKST-UBA02</strain>
    </source>
</reference>
<dbReference type="Gene3D" id="3.50.50.60">
    <property type="entry name" value="FAD/NAD(P)-binding domain"/>
    <property type="match status" value="1"/>
</dbReference>
<dbReference type="AlphaFoldDB" id="A0A956NHX0"/>
<dbReference type="InterPro" id="IPR002937">
    <property type="entry name" value="Amino_oxidase"/>
</dbReference>
<organism evidence="2 3">
    <name type="scientific">Eiseniibacteriota bacterium</name>
    <dbReference type="NCBI Taxonomy" id="2212470"/>
    <lineage>
        <taxon>Bacteria</taxon>
        <taxon>Candidatus Eiseniibacteriota</taxon>
    </lineage>
</organism>
<comment type="caution">
    <text evidence="2">The sequence shown here is derived from an EMBL/GenBank/DDBJ whole genome shotgun (WGS) entry which is preliminary data.</text>
</comment>
<dbReference type="Pfam" id="PF01593">
    <property type="entry name" value="Amino_oxidase"/>
    <property type="match status" value="1"/>
</dbReference>
<dbReference type="SUPFAM" id="SSF51905">
    <property type="entry name" value="FAD/NAD(P)-binding domain"/>
    <property type="match status" value="1"/>
</dbReference>
<dbReference type="PANTHER" id="PTHR42923">
    <property type="entry name" value="PROTOPORPHYRINOGEN OXIDASE"/>
    <property type="match status" value="1"/>
</dbReference>
<dbReference type="InterPro" id="IPR050464">
    <property type="entry name" value="Zeta_carotene_desat/Oxidored"/>
</dbReference>
<dbReference type="NCBIfam" id="NF005560">
    <property type="entry name" value="PRK07233.1"/>
    <property type="match status" value="1"/>
</dbReference>
<protein>
    <submittedName>
        <fullName evidence="2">FAD-dependent oxidoreductase</fullName>
    </submittedName>
</protein>
<gene>
    <name evidence="2" type="ORF">KDA27_24905</name>
</gene>
<dbReference type="GO" id="GO:0016491">
    <property type="term" value="F:oxidoreductase activity"/>
    <property type="evidence" value="ECO:0007669"/>
    <property type="project" value="InterPro"/>
</dbReference>
<name>A0A956NHX0_UNCEI</name>
<dbReference type="InterPro" id="IPR036188">
    <property type="entry name" value="FAD/NAD-bd_sf"/>
</dbReference>
<feature type="non-terminal residue" evidence="2">
    <location>
        <position position="220"/>
    </location>
</feature>
<dbReference type="EMBL" id="JAGQHS010000255">
    <property type="protein sequence ID" value="MCA9759056.1"/>
    <property type="molecule type" value="Genomic_DNA"/>
</dbReference>
<feature type="domain" description="Amine oxidase" evidence="1">
    <location>
        <begin position="11"/>
        <end position="220"/>
    </location>
</feature>
<reference evidence="2" key="2">
    <citation type="journal article" date="2021" name="Microbiome">
        <title>Successional dynamics and alternative stable states in a saline activated sludge microbial community over 9 years.</title>
        <authorList>
            <person name="Wang Y."/>
            <person name="Ye J."/>
            <person name="Ju F."/>
            <person name="Liu L."/>
            <person name="Boyd J.A."/>
            <person name="Deng Y."/>
            <person name="Parks D.H."/>
            <person name="Jiang X."/>
            <person name="Yin X."/>
            <person name="Woodcroft B.J."/>
            <person name="Tyson G.W."/>
            <person name="Hugenholtz P."/>
            <person name="Polz M.F."/>
            <person name="Zhang T."/>
        </authorList>
    </citation>
    <scope>NUCLEOTIDE SEQUENCE</scope>
    <source>
        <strain evidence="2">HKST-UBA02</strain>
    </source>
</reference>
<dbReference type="PANTHER" id="PTHR42923:SF46">
    <property type="entry name" value="AMINE OXIDASE"/>
    <property type="match status" value="1"/>
</dbReference>
<dbReference type="Proteomes" id="UP000739538">
    <property type="component" value="Unassembled WGS sequence"/>
</dbReference>
<accession>A0A956NHX0</accession>
<evidence type="ECO:0000313" key="3">
    <source>
        <dbReference type="Proteomes" id="UP000739538"/>
    </source>
</evidence>